<dbReference type="RefSeq" id="WP_264513008.1">
    <property type="nucleotide sequence ID" value="NZ_JAPDDR010000003.1"/>
</dbReference>
<reference evidence="2" key="1">
    <citation type="submission" date="2022-10" db="EMBL/GenBank/DDBJ databases">
        <title>Luteolibacter sp. GHJ8, whole genome shotgun sequencing project.</title>
        <authorList>
            <person name="Zhao G."/>
            <person name="Shen L."/>
        </authorList>
    </citation>
    <scope>NUCLEOTIDE SEQUENCE</scope>
    <source>
        <strain evidence="2">GHJ8</strain>
    </source>
</reference>
<keyword evidence="1" id="KW-0472">Membrane</keyword>
<organism evidence="2 3">
    <name type="scientific">Luteolibacter rhizosphaerae</name>
    <dbReference type="NCBI Taxonomy" id="2989719"/>
    <lineage>
        <taxon>Bacteria</taxon>
        <taxon>Pseudomonadati</taxon>
        <taxon>Verrucomicrobiota</taxon>
        <taxon>Verrucomicrobiia</taxon>
        <taxon>Verrucomicrobiales</taxon>
        <taxon>Verrucomicrobiaceae</taxon>
        <taxon>Luteolibacter</taxon>
    </lineage>
</organism>
<feature type="transmembrane region" description="Helical" evidence="1">
    <location>
        <begin position="128"/>
        <end position="146"/>
    </location>
</feature>
<name>A0ABT3G0Z0_9BACT</name>
<keyword evidence="1" id="KW-1133">Transmembrane helix</keyword>
<sequence length="217" mass="23984">MNEPNPYAPPAVHVGDELPPSTGPLWRITSGRLQVRNMASLPDVCVCGDPQTELGVRSSIVLESLPLWVKPVLFLGIVIATQLTKLDWSIGVVLIMLAIFLPGLFAKRVKLMIFRSRRSERSVMIRKALSGVIFIAVFWASLNYGIQWKWDLFGLHGQIDVGMLALVCLFMDIIPGRGPSRVITLGDAWFEVKGTHPDALAKLEEIQGRVKPSHPPA</sequence>
<keyword evidence="1" id="KW-0812">Transmembrane</keyword>
<proteinExistence type="predicted"/>
<keyword evidence="3" id="KW-1185">Reference proteome</keyword>
<evidence type="ECO:0000313" key="3">
    <source>
        <dbReference type="Proteomes" id="UP001165653"/>
    </source>
</evidence>
<evidence type="ECO:0000256" key="1">
    <source>
        <dbReference type="SAM" id="Phobius"/>
    </source>
</evidence>
<gene>
    <name evidence="2" type="ORF">OJ996_07975</name>
</gene>
<dbReference type="Proteomes" id="UP001165653">
    <property type="component" value="Unassembled WGS sequence"/>
</dbReference>
<protein>
    <submittedName>
        <fullName evidence="2">Uncharacterized protein</fullName>
    </submittedName>
</protein>
<comment type="caution">
    <text evidence="2">The sequence shown here is derived from an EMBL/GenBank/DDBJ whole genome shotgun (WGS) entry which is preliminary data.</text>
</comment>
<accession>A0ABT3G0Z0</accession>
<dbReference type="EMBL" id="JAPDDR010000003">
    <property type="protein sequence ID" value="MCW1913507.1"/>
    <property type="molecule type" value="Genomic_DNA"/>
</dbReference>
<feature type="transmembrane region" description="Helical" evidence="1">
    <location>
        <begin position="152"/>
        <end position="171"/>
    </location>
</feature>
<evidence type="ECO:0000313" key="2">
    <source>
        <dbReference type="EMBL" id="MCW1913507.1"/>
    </source>
</evidence>
<feature type="transmembrane region" description="Helical" evidence="1">
    <location>
        <begin position="90"/>
        <end position="107"/>
    </location>
</feature>